<organism evidence="2 3">
    <name type="scientific">Candidatus Nitrospira allomarina</name>
    <dbReference type="NCBI Taxonomy" id="3020900"/>
    <lineage>
        <taxon>Bacteria</taxon>
        <taxon>Pseudomonadati</taxon>
        <taxon>Nitrospirota</taxon>
        <taxon>Nitrospiria</taxon>
        <taxon>Nitrospirales</taxon>
        <taxon>Nitrospiraceae</taxon>
        <taxon>Nitrospira</taxon>
    </lineage>
</organism>
<dbReference type="EMBL" id="CP116967">
    <property type="protein sequence ID" value="WNM58970.1"/>
    <property type="molecule type" value="Genomic_DNA"/>
</dbReference>
<keyword evidence="1" id="KW-0812">Transmembrane</keyword>
<evidence type="ECO:0000256" key="1">
    <source>
        <dbReference type="SAM" id="Phobius"/>
    </source>
</evidence>
<dbReference type="KEGG" id="nall:PP769_04155"/>
<dbReference type="Proteomes" id="UP001302719">
    <property type="component" value="Chromosome"/>
</dbReference>
<feature type="transmembrane region" description="Helical" evidence="1">
    <location>
        <begin position="21"/>
        <end position="44"/>
    </location>
</feature>
<keyword evidence="3" id="KW-1185">Reference proteome</keyword>
<accession>A0AA96GF88</accession>
<proteinExistence type="predicted"/>
<name>A0AA96GF88_9BACT</name>
<dbReference type="AlphaFoldDB" id="A0AA96GF88"/>
<gene>
    <name evidence="2" type="ORF">PP769_04155</name>
</gene>
<protein>
    <submittedName>
        <fullName evidence="2">Uncharacterized protein</fullName>
    </submittedName>
</protein>
<keyword evidence="1" id="KW-0472">Membrane</keyword>
<evidence type="ECO:0000313" key="2">
    <source>
        <dbReference type="EMBL" id="WNM58970.1"/>
    </source>
</evidence>
<sequence length="102" mass="10985">METDFKGDEELSRVVAKIQGGVLAVVCGLMGGLGLFIMTVWLLLEGGPQVGTHLQLLSNYFIGYSVTWPGSLVGLFYGALTGGVLGWAIGFIYNRVVGIRYR</sequence>
<evidence type="ECO:0000313" key="3">
    <source>
        <dbReference type="Proteomes" id="UP001302719"/>
    </source>
</evidence>
<keyword evidence="1" id="KW-1133">Transmembrane helix</keyword>
<feature type="transmembrane region" description="Helical" evidence="1">
    <location>
        <begin position="74"/>
        <end position="93"/>
    </location>
</feature>
<dbReference type="RefSeq" id="WP_312645546.1">
    <property type="nucleotide sequence ID" value="NZ_CP116967.1"/>
</dbReference>
<reference evidence="2 3" key="1">
    <citation type="submission" date="2023-01" db="EMBL/GenBank/DDBJ databases">
        <title>Cultivation and genomic characterization of new, ubiquitous marine nitrite-oxidizing bacteria from the Nitrospirales.</title>
        <authorList>
            <person name="Mueller A.J."/>
            <person name="Daebeler A."/>
            <person name="Herbold C.W."/>
            <person name="Kirkegaard R.H."/>
            <person name="Daims H."/>
        </authorList>
    </citation>
    <scope>NUCLEOTIDE SEQUENCE [LARGE SCALE GENOMIC DNA]</scope>
    <source>
        <strain evidence="2 3">VA</strain>
    </source>
</reference>